<keyword evidence="3" id="KW-0808">Transferase</keyword>
<feature type="transmembrane region" description="Helical" evidence="1">
    <location>
        <begin position="306"/>
        <end position="324"/>
    </location>
</feature>
<keyword evidence="3" id="KW-0378">Hydrolase</keyword>
<gene>
    <name evidence="3" type="ORF">SAMN05192558_10241</name>
</gene>
<feature type="transmembrane region" description="Helical" evidence="1">
    <location>
        <begin position="250"/>
        <end position="269"/>
    </location>
</feature>
<feature type="transmembrane region" description="Helical" evidence="1">
    <location>
        <begin position="176"/>
        <end position="198"/>
    </location>
</feature>
<keyword evidence="3" id="KW-0012">Acyltransferase</keyword>
<dbReference type="EMBL" id="FNJB01000002">
    <property type="protein sequence ID" value="SDO16261.1"/>
    <property type="molecule type" value="Genomic_DNA"/>
</dbReference>
<feature type="transmembrane region" description="Helical" evidence="1">
    <location>
        <begin position="344"/>
        <end position="365"/>
    </location>
</feature>
<dbReference type="InterPro" id="IPR050879">
    <property type="entry name" value="Acyltransferase_3"/>
</dbReference>
<protein>
    <submittedName>
        <fullName evidence="3">Peptidoglycan/LPS O-acetylase OafA/YrhL, contains acyltransferase and SGNH-hydrolase domains</fullName>
    </submittedName>
</protein>
<evidence type="ECO:0000313" key="3">
    <source>
        <dbReference type="EMBL" id="SDO16261.1"/>
    </source>
</evidence>
<evidence type="ECO:0000256" key="1">
    <source>
        <dbReference type="SAM" id="Phobius"/>
    </source>
</evidence>
<name>A0A1H0HBK0_9PSEU</name>
<feature type="transmembrane region" description="Helical" evidence="1">
    <location>
        <begin position="218"/>
        <end position="243"/>
    </location>
</feature>
<dbReference type="Proteomes" id="UP000199651">
    <property type="component" value="Unassembled WGS sequence"/>
</dbReference>
<feature type="domain" description="Acyltransferase 3" evidence="2">
    <location>
        <begin position="20"/>
        <end position="354"/>
    </location>
</feature>
<reference evidence="4" key="1">
    <citation type="submission" date="2016-10" db="EMBL/GenBank/DDBJ databases">
        <authorList>
            <person name="Varghese N."/>
            <person name="Submissions S."/>
        </authorList>
    </citation>
    <scope>NUCLEOTIDE SEQUENCE [LARGE SCALE GENOMIC DNA]</scope>
    <source>
        <strain evidence="4">IBRC-M 10655</strain>
    </source>
</reference>
<dbReference type="RefSeq" id="WP_228769670.1">
    <property type="nucleotide sequence ID" value="NZ_FNDV01000001.1"/>
</dbReference>
<feature type="transmembrane region" description="Helical" evidence="1">
    <location>
        <begin position="101"/>
        <end position="126"/>
    </location>
</feature>
<feature type="transmembrane region" description="Helical" evidence="1">
    <location>
        <begin position="61"/>
        <end position="80"/>
    </location>
</feature>
<dbReference type="InterPro" id="IPR002656">
    <property type="entry name" value="Acyl_transf_3_dom"/>
</dbReference>
<organism evidence="3 4">
    <name type="scientific">Actinokineospora alba</name>
    <dbReference type="NCBI Taxonomy" id="504798"/>
    <lineage>
        <taxon>Bacteria</taxon>
        <taxon>Bacillati</taxon>
        <taxon>Actinomycetota</taxon>
        <taxon>Actinomycetes</taxon>
        <taxon>Pseudonocardiales</taxon>
        <taxon>Pseudonocardiaceae</taxon>
        <taxon>Actinokineospora</taxon>
    </lineage>
</organism>
<dbReference type="PANTHER" id="PTHR23028:SF53">
    <property type="entry name" value="ACYL_TRANSF_3 DOMAIN-CONTAINING PROTEIN"/>
    <property type="match status" value="1"/>
</dbReference>
<dbReference type="Pfam" id="PF01757">
    <property type="entry name" value="Acyl_transf_3"/>
    <property type="match status" value="1"/>
</dbReference>
<dbReference type="GO" id="GO:0016020">
    <property type="term" value="C:membrane"/>
    <property type="evidence" value="ECO:0007669"/>
    <property type="project" value="TreeGrafter"/>
</dbReference>
<dbReference type="AlphaFoldDB" id="A0A1H0HBK0"/>
<feature type="transmembrane region" description="Helical" evidence="1">
    <location>
        <begin position="275"/>
        <end position="294"/>
    </location>
</feature>
<proteinExistence type="predicted"/>
<keyword evidence="1" id="KW-0812">Transmembrane</keyword>
<dbReference type="GO" id="GO:0016787">
    <property type="term" value="F:hydrolase activity"/>
    <property type="evidence" value="ECO:0007669"/>
    <property type="project" value="UniProtKB-KW"/>
</dbReference>
<sequence>MPHSTELPARADITGSRLPSLTGLRFIAALMVFLFHGVLYAGLFASPGATETLGAVVGGGGWTGVSFFFILSGFVLTWSVRSADTVRKFYRRRLFKIFPNHLVTAVIAFVLLIAVTGAAAKGTWWYNLLLIQAWFPDLSVLYSGNVVSWSLSCELLFYLAFPALYFGIKRIRPERLWAWTGVVVLAIFLVPSLATVLPEAQALAGGTMMPTGLTLFEQWFVASFPPVRMLEFVFGIFIARIVITGRTIPLSFGGAVALAVAAYALTPLFSGPYRVAATMVVPLGLIIVAGAKVDAAKEGSWLSSRFMVWLGDISFAFYMVHQLVLDYGHRLLGQTNTWSTPVALAVLALLFAGALLAATVLYTCVERPIMRRFASSRRAPRLASVPAASISADPPSGDRLAS</sequence>
<dbReference type="GO" id="GO:0016747">
    <property type="term" value="F:acyltransferase activity, transferring groups other than amino-acyl groups"/>
    <property type="evidence" value="ECO:0007669"/>
    <property type="project" value="InterPro"/>
</dbReference>
<evidence type="ECO:0000313" key="4">
    <source>
        <dbReference type="Proteomes" id="UP000199651"/>
    </source>
</evidence>
<evidence type="ECO:0000259" key="2">
    <source>
        <dbReference type="Pfam" id="PF01757"/>
    </source>
</evidence>
<keyword evidence="1" id="KW-1133">Transmembrane helix</keyword>
<feature type="transmembrane region" description="Helical" evidence="1">
    <location>
        <begin position="146"/>
        <end position="164"/>
    </location>
</feature>
<accession>A0A1H0HBK0</accession>
<dbReference type="PANTHER" id="PTHR23028">
    <property type="entry name" value="ACETYLTRANSFERASE"/>
    <property type="match status" value="1"/>
</dbReference>
<dbReference type="GO" id="GO:0000271">
    <property type="term" value="P:polysaccharide biosynthetic process"/>
    <property type="evidence" value="ECO:0007669"/>
    <property type="project" value="TreeGrafter"/>
</dbReference>
<keyword evidence="4" id="KW-1185">Reference proteome</keyword>
<feature type="transmembrane region" description="Helical" evidence="1">
    <location>
        <begin position="26"/>
        <end position="49"/>
    </location>
</feature>
<keyword evidence="1" id="KW-0472">Membrane</keyword>
<dbReference type="STRING" id="504798.SAMN05421871_101262"/>